<dbReference type="OrthoDB" id="7868537at2759"/>
<dbReference type="RefSeq" id="XP_030387524.1">
    <property type="nucleotide sequence ID" value="XM_030531664.1"/>
</dbReference>
<keyword evidence="1" id="KW-0472">Membrane</keyword>
<evidence type="ECO:0000313" key="2">
    <source>
        <dbReference type="Proteomes" id="UP000504634"/>
    </source>
</evidence>
<evidence type="ECO:0000313" key="3">
    <source>
        <dbReference type="RefSeq" id="XP_030387524.1"/>
    </source>
</evidence>
<proteinExistence type="predicted"/>
<feature type="transmembrane region" description="Helical" evidence="1">
    <location>
        <begin position="68"/>
        <end position="90"/>
    </location>
</feature>
<dbReference type="GeneID" id="115634106"/>
<sequence>MFESISFLFLFALAFTTWALLCYLHVIEDQKRELEDYNYSIELYSEKPAIRRMRHYQFKDSGPKVESYSFNMVTSFLFIFVATIGASKLLQWLEIQARNYMQLEVVQGTEEMPKSNPQEAIADLTKIPMQALEDSRSLTKTDFIAESVEFKDQLNSLEARCMEMHQLLVDLKHQPTSNDSGSQLYLSNDMKDEDVTMTVLKAPVSLATSAESVKHAPQVTRSQPTITQNVYIANSYIQINVPTFYTKRDINMNLRRQASMYTRKQSEFLQVWGKFIAGPKEQPMAAGMRVNSLLM</sequence>
<reference evidence="3" key="1">
    <citation type="submission" date="2025-08" db="UniProtKB">
        <authorList>
            <consortium name="RefSeq"/>
        </authorList>
    </citation>
    <scope>IDENTIFICATION</scope>
    <source>
        <strain evidence="3">11010-0011.00</strain>
        <tissue evidence="3">Whole body</tissue>
    </source>
</reference>
<accession>A0A6J2UGG1</accession>
<keyword evidence="2" id="KW-1185">Reference proteome</keyword>
<organism evidence="2 3">
    <name type="scientific">Drosophila lebanonensis</name>
    <name type="common">Fruit fly</name>
    <name type="synonym">Scaptodrosophila lebanonensis</name>
    <dbReference type="NCBI Taxonomy" id="7225"/>
    <lineage>
        <taxon>Eukaryota</taxon>
        <taxon>Metazoa</taxon>
        <taxon>Ecdysozoa</taxon>
        <taxon>Arthropoda</taxon>
        <taxon>Hexapoda</taxon>
        <taxon>Insecta</taxon>
        <taxon>Pterygota</taxon>
        <taxon>Neoptera</taxon>
        <taxon>Endopterygota</taxon>
        <taxon>Diptera</taxon>
        <taxon>Brachycera</taxon>
        <taxon>Muscomorpha</taxon>
        <taxon>Ephydroidea</taxon>
        <taxon>Drosophilidae</taxon>
        <taxon>Scaptodrosophila</taxon>
    </lineage>
</organism>
<dbReference type="AlphaFoldDB" id="A0A6J2UGG1"/>
<feature type="transmembrane region" description="Helical" evidence="1">
    <location>
        <begin position="7"/>
        <end position="27"/>
    </location>
</feature>
<protein>
    <submittedName>
        <fullName evidence="3">Uncharacterized protein LOC115634106</fullName>
    </submittedName>
</protein>
<name>A0A6J2UGG1_DROLE</name>
<gene>
    <name evidence="3" type="primary">LOC115634106</name>
</gene>
<keyword evidence="1" id="KW-0812">Transmembrane</keyword>
<dbReference type="Proteomes" id="UP000504634">
    <property type="component" value="Unplaced"/>
</dbReference>
<keyword evidence="1" id="KW-1133">Transmembrane helix</keyword>
<evidence type="ECO:0000256" key="1">
    <source>
        <dbReference type="SAM" id="Phobius"/>
    </source>
</evidence>